<dbReference type="Pfam" id="PF04055">
    <property type="entry name" value="Radical_SAM"/>
    <property type="match status" value="1"/>
</dbReference>
<dbReference type="PROSITE" id="PS51918">
    <property type="entry name" value="RADICAL_SAM"/>
    <property type="match status" value="1"/>
</dbReference>
<proteinExistence type="predicted"/>
<dbReference type="NCBIfam" id="TIGR00089">
    <property type="entry name" value="MiaB/RimO family radical SAM methylthiotransferase"/>
    <property type="match status" value="1"/>
</dbReference>
<evidence type="ECO:0000256" key="1">
    <source>
        <dbReference type="ARBA" id="ARBA00001966"/>
    </source>
</evidence>
<dbReference type="Gene3D" id="3.40.50.12160">
    <property type="entry name" value="Methylthiotransferase, N-terminal domain"/>
    <property type="match status" value="1"/>
</dbReference>
<feature type="domain" description="MTTase N-terminal" evidence="8">
    <location>
        <begin position="2"/>
        <end position="114"/>
    </location>
</feature>
<comment type="cofactor">
    <cofactor evidence="1">
        <name>[4Fe-4S] cluster</name>
        <dbReference type="ChEBI" id="CHEBI:49883"/>
    </cofactor>
</comment>
<evidence type="ECO:0000256" key="7">
    <source>
        <dbReference type="ARBA" id="ARBA00023014"/>
    </source>
</evidence>
<dbReference type="SFLD" id="SFLDG01061">
    <property type="entry name" value="methylthiotransferase"/>
    <property type="match status" value="1"/>
</dbReference>
<dbReference type="InterPro" id="IPR023404">
    <property type="entry name" value="rSAM_horseshoe"/>
</dbReference>
<reference evidence="10 11" key="1">
    <citation type="submission" date="2024-03" db="EMBL/GenBank/DDBJ databases">
        <title>A Dehalogenimonas Isolated from Estuarine Sediments Dihaloeliminates Chlorinated Alkanes.</title>
        <authorList>
            <person name="Yang Y."/>
            <person name="Wang H."/>
        </authorList>
    </citation>
    <scope>NUCLEOTIDE SEQUENCE [LARGE SCALE GENOMIC DNA]</scope>
    <source>
        <strain evidence="10 11">W</strain>
    </source>
</reference>
<gene>
    <name evidence="10" type="primary">mtaB</name>
    <name evidence="10" type="ORF">V8247_06675</name>
</gene>
<dbReference type="SUPFAM" id="SSF102114">
    <property type="entry name" value="Radical SAM enzymes"/>
    <property type="match status" value="1"/>
</dbReference>
<evidence type="ECO:0000259" key="9">
    <source>
        <dbReference type="PROSITE" id="PS51918"/>
    </source>
</evidence>
<evidence type="ECO:0000256" key="6">
    <source>
        <dbReference type="ARBA" id="ARBA00023004"/>
    </source>
</evidence>
<keyword evidence="3" id="KW-0808">Transferase</keyword>
<organism evidence="10 11">
    <name type="scientific">Candidatus Dehalogenimonas loeffleri</name>
    <dbReference type="NCBI Taxonomy" id="3127115"/>
    <lineage>
        <taxon>Bacteria</taxon>
        <taxon>Bacillati</taxon>
        <taxon>Chloroflexota</taxon>
        <taxon>Dehalococcoidia</taxon>
        <taxon>Dehalococcoidales</taxon>
        <taxon>Dehalococcoidaceae</taxon>
        <taxon>Dehalogenimonas</taxon>
    </lineage>
</organism>
<dbReference type="InterPro" id="IPR007197">
    <property type="entry name" value="rSAM"/>
</dbReference>
<keyword evidence="2" id="KW-0004">4Fe-4S</keyword>
<dbReference type="InterPro" id="IPR038135">
    <property type="entry name" value="Methylthiotransferase_N_sf"/>
</dbReference>
<dbReference type="PANTHER" id="PTHR11918">
    <property type="entry name" value="RADICAL SAM PROTEINS"/>
    <property type="match status" value="1"/>
</dbReference>
<dbReference type="SFLD" id="SFLDG01082">
    <property type="entry name" value="B12-binding_domain_containing"/>
    <property type="match status" value="1"/>
</dbReference>
<dbReference type="Gene3D" id="3.80.30.20">
    <property type="entry name" value="tm_1862 like domain"/>
    <property type="match status" value="1"/>
</dbReference>
<evidence type="ECO:0000256" key="2">
    <source>
        <dbReference type="ARBA" id="ARBA00022485"/>
    </source>
</evidence>
<dbReference type="CDD" id="cd01335">
    <property type="entry name" value="Radical_SAM"/>
    <property type="match status" value="1"/>
</dbReference>
<dbReference type="Pfam" id="PF00919">
    <property type="entry name" value="UPF0004"/>
    <property type="match status" value="1"/>
</dbReference>
<dbReference type="SFLD" id="SFLDS00029">
    <property type="entry name" value="Radical_SAM"/>
    <property type="match status" value="1"/>
</dbReference>
<accession>A0ABZ2J1Z8</accession>
<evidence type="ECO:0000313" key="10">
    <source>
        <dbReference type="EMBL" id="WWX24939.1"/>
    </source>
</evidence>
<dbReference type="EMBL" id="CP146612">
    <property type="protein sequence ID" value="WWX24939.1"/>
    <property type="molecule type" value="Genomic_DNA"/>
</dbReference>
<keyword evidence="5" id="KW-0479">Metal-binding</keyword>
<keyword evidence="7" id="KW-0411">Iron-sulfur</keyword>
<evidence type="ECO:0000256" key="4">
    <source>
        <dbReference type="ARBA" id="ARBA00022691"/>
    </source>
</evidence>
<protein>
    <submittedName>
        <fullName evidence="10">tRNA (N(6)-L-threonylcarbamoyladenosine(37)-C(2))-methylthiotransferase MtaB</fullName>
    </submittedName>
</protein>
<evidence type="ECO:0000256" key="5">
    <source>
        <dbReference type="ARBA" id="ARBA00022723"/>
    </source>
</evidence>
<evidence type="ECO:0000313" key="11">
    <source>
        <dbReference type="Proteomes" id="UP001375370"/>
    </source>
</evidence>
<dbReference type="PANTHER" id="PTHR11918:SF45">
    <property type="entry name" value="THREONYLCARBAMOYLADENOSINE TRNA METHYLTHIOTRANSFERASE"/>
    <property type="match status" value="1"/>
</dbReference>
<dbReference type="InterPro" id="IPR058240">
    <property type="entry name" value="rSAM_sf"/>
</dbReference>
<name>A0ABZ2J1Z8_9CHLR</name>
<dbReference type="InterPro" id="IPR006467">
    <property type="entry name" value="MiaB-like_bact"/>
</dbReference>
<dbReference type="InterPro" id="IPR006638">
    <property type="entry name" value="Elp3/MiaA/NifB-like_rSAM"/>
</dbReference>
<dbReference type="Proteomes" id="UP001375370">
    <property type="component" value="Chromosome"/>
</dbReference>
<dbReference type="SMART" id="SM00729">
    <property type="entry name" value="Elp3"/>
    <property type="match status" value="1"/>
</dbReference>
<dbReference type="NCBIfam" id="TIGR01579">
    <property type="entry name" value="MiaB-like-C"/>
    <property type="match status" value="1"/>
</dbReference>
<evidence type="ECO:0000256" key="3">
    <source>
        <dbReference type="ARBA" id="ARBA00022679"/>
    </source>
</evidence>
<dbReference type="InterPro" id="IPR005839">
    <property type="entry name" value="Methylthiotransferase"/>
</dbReference>
<sequence>MTRVHIDTFGCKLNQAETEAMRRQLAAAGYRVVDRLTGADVLILNTCTVTHVADRKARQAVRSARKTGRDIAVVVTGCYAERQVQAITALPGVAAVVSMTGKADIAAEIRRLGFQPDKALYVPELPRTRSLIKIQAGCDHHCAYCIVPTVRPVKSSVPAEAVIEEIKTRQTEGYREIVVTGTEIGEYRDGEFDLTGLLRRIIEQTTIERIRVSSVQPREITPALIELWRNPRLCRHFHLSLQSGSDTVLRRMRRRYDTGAYRQAVTLIRTVAPAAAITTDIIAGFPGETDGEFNESLAFIQDIGFARLHIFPFSPRPGTAAVGMPHQVEPRITQHRVQRLLETASSCETAFRQSLTGQVFEVLFEECGGGTWTGYTDNYVRITHHSTEDLGNRIVPIRLD</sequence>
<keyword evidence="6" id="KW-0408">Iron</keyword>
<keyword evidence="11" id="KW-1185">Reference proteome</keyword>
<evidence type="ECO:0000259" key="8">
    <source>
        <dbReference type="PROSITE" id="PS51449"/>
    </source>
</evidence>
<dbReference type="InterPro" id="IPR013848">
    <property type="entry name" value="Methylthiotransferase_N"/>
</dbReference>
<dbReference type="PROSITE" id="PS51449">
    <property type="entry name" value="MTTASE_N"/>
    <property type="match status" value="1"/>
</dbReference>
<dbReference type="RefSeq" id="WP_338737068.1">
    <property type="nucleotide sequence ID" value="NZ_CP146612.1"/>
</dbReference>
<feature type="domain" description="Radical SAM core" evidence="9">
    <location>
        <begin position="124"/>
        <end position="352"/>
    </location>
</feature>
<keyword evidence="4" id="KW-0949">S-adenosyl-L-methionine</keyword>